<feature type="transmembrane region" description="Helical" evidence="1">
    <location>
        <begin position="69"/>
        <end position="88"/>
    </location>
</feature>
<organism evidence="2 3">
    <name type="scientific">Penicillium daleae</name>
    <dbReference type="NCBI Taxonomy" id="63821"/>
    <lineage>
        <taxon>Eukaryota</taxon>
        <taxon>Fungi</taxon>
        <taxon>Dikarya</taxon>
        <taxon>Ascomycota</taxon>
        <taxon>Pezizomycotina</taxon>
        <taxon>Eurotiomycetes</taxon>
        <taxon>Eurotiomycetidae</taxon>
        <taxon>Eurotiales</taxon>
        <taxon>Aspergillaceae</taxon>
        <taxon>Penicillium</taxon>
    </lineage>
</organism>
<evidence type="ECO:0000256" key="1">
    <source>
        <dbReference type="SAM" id="Phobius"/>
    </source>
</evidence>
<dbReference type="PANTHER" id="PTHR42044:SF2">
    <property type="entry name" value="DUF676 DOMAIN-CONTAINING PROTEIN"/>
    <property type="match status" value="1"/>
</dbReference>
<dbReference type="AlphaFoldDB" id="A0AAD6G6H7"/>
<dbReference type="RefSeq" id="XP_056770223.1">
    <property type="nucleotide sequence ID" value="XM_056906116.1"/>
</dbReference>
<keyword evidence="1" id="KW-1133">Transmembrane helix</keyword>
<reference evidence="2" key="2">
    <citation type="journal article" date="2023" name="IMA Fungus">
        <title>Comparative genomic study of the Penicillium genus elucidates a diverse pangenome and 15 lateral gene transfer events.</title>
        <authorList>
            <person name="Petersen C."/>
            <person name="Sorensen T."/>
            <person name="Nielsen M.R."/>
            <person name="Sondergaard T.E."/>
            <person name="Sorensen J.L."/>
            <person name="Fitzpatrick D.A."/>
            <person name="Frisvad J.C."/>
            <person name="Nielsen K.L."/>
        </authorList>
    </citation>
    <scope>NUCLEOTIDE SEQUENCE</scope>
    <source>
        <strain evidence="2">IBT 16125</strain>
    </source>
</reference>
<proteinExistence type="predicted"/>
<dbReference type="GO" id="GO:0017000">
    <property type="term" value="P:antibiotic biosynthetic process"/>
    <property type="evidence" value="ECO:0007669"/>
    <property type="project" value="UniProtKB-ARBA"/>
</dbReference>
<dbReference type="InterPro" id="IPR029058">
    <property type="entry name" value="AB_hydrolase_fold"/>
</dbReference>
<dbReference type="GeneID" id="81596359"/>
<reference evidence="2" key="1">
    <citation type="submission" date="2022-12" db="EMBL/GenBank/DDBJ databases">
        <authorList>
            <person name="Petersen C."/>
        </authorList>
    </citation>
    <scope>NUCLEOTIDE SEQUENCE</scope>
    <source>
        <strain evidence="2">IBT 16125</strain>
    </source>
</reference>
<dbReference type="EMBL" id="JAPVEA010000002">
    <property type="protein sequence ID" value="KAJ5461181.1"/>
    <property type="molecule type" value="Genomic_DNA"/>
</dbReference>
<comment type="caution">
    <text evidence="2">The sequence shown here is derived from an EMBL/GenBank/DDBJ whole genome shotgun (WGS) entry which is preliminary data.</text>
</comment>
<dbReference type="Proteomes" id="UP001213681">
    <property type="component" value="Unassembled WGS sequence"/>
</dbReference>
<keyword evidence="1" id="KW-0812">Transmembrane</keyword>
<dbReference type="PANTHER" id="PTHR42044">
    <property type="entry name" value="DUF676 DOMAIN-CONTAINING PROTEIN-RELATED"/>
    <property type="match status" value="1"/>
</dbReference>
<evidence type="ECO:0000313" key="3">
    <source>
        <dbReference type="Proteomes" id="UP001213681"/>
    </source>
</evidence>
<name>A0AAD6G6H7_9EURO</name>
<accession>A0AAD6G6H7</accession>
<keyword evidence="1" id="KW-0472">Membrane</keyword>
<evidence type="ECO:0008006" key="4">
    <source>
        <dbReference type="Google" id="ProtNLM"/>
    </source>
</evidence>
<sequence>MALQFRPSQIGGENLPLPYTASPISLLWDDFRLILRSLVYVPGIFLPLRPLRSSALDELRLTPKNRTILVTHGALIIGQLGFIISLPFCIMLPIMSFIVYFMGVILVNFAICSYLNGWNRLLTSRETVIPPSAPQDEYWVFINGVAAGHLWLQDNIDRLAQAFGRKVVGVHNPTWGIVFDLIQCLVERDFTYPVQDVRDAYPVIKQALLEDKYKKVVLVLHSQGGIEGGLIIDWLLDEVPQDLLDQLEVYTFASAANHFNNPYTQASHLKSAHTQGGSSRNSKVIRYIEHYANSDDFVSRFGVLNFAYVRNRYMGRLFVQDASGHMLNQHYLDTMFASDADGRTLDENDFMDSEVRFPIEHLGERGNEEGVISTIRCSHGRSEDDIRDNYGCDKRPIKVKDLSRLWLYRNGMSPPAEQ</sequence>
<dbReference type="GO" id="GO:0072330">
    <property type="term" value="P:monocarboxylic acid biosynthetic process"/>
    <property type="evidence" value="ECO:0007669"/>
    <property type="project" value="UniProtKB-ARBA"/>
</dbReference>
<keyword evidence="3" id="KW-1185">Reference proteome</keyword>
<gene>
    <name evidence="2" type="ORF">N7458_002733</name>
</gene>
<protein>
    <recommendedName>
        <fullName evidence="4">DUF676 domain-containing protein</fullName>
    </recommendedName>
</protein>
<dbReference type="SUPFAM" id="SSF53474">
    <property type="entry name" value="alpha/beta-Hydrolases"/>
    <property type="match status" value="1"/>
</dbReference>
<evidence type="ECO:0000313" key="2">
    <source>
        <dbReference type="EMBL" id="KAJ5461181.1"/>
    </source>
</evidence>
<feature type="transmembrane region" description="Helical" evidence="1">
    <location>
        <begin position="94"/>
        <end position="115"/>
    </location>
</feature>